<dbReference type="InterPro" id="IPR012938">
    <property type="entry name" value="Glc/Sorbosone_DH"/>
</dbReference>
<dbReference type="EMBL" id="PVWO01000400">
    <property type="protein sequence ID" value="PSB50405.1"/>
    <property type="molecule type" value="Genomic_DNA"/>
</dbReference>
<name>A0A2T1FZH0_9CYAN</name>
<accession>A0A2T1FZH0</accession>
<gene>
    <name evidence="3" type="ORF">C7B77_22840</name>
</gene>
<evidence type="ECO:0000313" key="4">
    <source>
        <dbReference type="Proteomes" id="UP000238937"/>
    </source>
</evidence>
<comment type="caution">
    <text evidence="3">The sequence shown here is derived from an EMBL/GenBank/DDBJ whole genome shotgun (WGS) entry which is preliminary data.</text>
</comment>
<organism evidence="3 4">
    <name type="scientific">Chamaesiphon polymorphus CCALA 037</name>
    <dbReference type="NCBI Taxonomy" id="2107692"/>
    <lineage>
        <taxon>Bacteria</taxon>
        <taxon>Bacillati</taxon>
        <taxon>Cyanobacteriota</taxon>
        <taxon>Cyanophyceae</taxon>
        <taxon>Gomontiellales</taxon>
        <taxon>Chamaesiphonaceae</taxon>
        <taxon>Chamaesiphon</taxon>
    </lineage>
</organism>
<dbReference type="Gene3D" id="2.120.10.30">
    <property type="entry name" value="TolB, C-terminal domain"/>
    <property type="match status" value="1"/>
</dbReference>
<reference evidence="3 4" key="1">
    <citation type="submission" date="2018-03" db="EMBL/GenBank/DDBJ databases">
        <title>The ancient ancestry and fast evolution of plastids.</title>
        <authorList>
            <person name="Moore K.R."/>
            <person name="Magnabosco C."/>
            <person name="Momper L."/>
            <person name="Gold D.A."/>
            <person name="Bosak T."/>
            <person name="Fournier G.P."/>
        </authorList>
    </citation>
    <scope>NUCLEOTIDE SEQUENCE [LARGE SCALE GENOMIC DNA]</scope>
    <source>
        <strain evidence="3 4">CCALA 037</strain>
    </source>
</reference>
<dbReference type="InterPro" id="IPR011042">
    <property type="entry name" value="6-blade_b-propeller_TolB-like"/>
</dbReference>
<feature type="signal peptide" evidence="1">
    <location>
        <begin position="1"/>
        <end position="26"/>
    </location>
</feature>
<dbReference type="OrthoDB" id="9770043at2"/>
<dbReference type="SUPFAM" id="SSF50952">
    <property type="entry name" value="Soluble quinoprotein glucose dehydrogenase"/>
    <property type="match status" value="1"/>
</dbReference>
<dbReference type="Pfam" id="PF07995">
    <property type="entry name" value="GSDH"/>
    <property type="match status" value="1"/>
</dbReference>
<dbReference type="Proteomes" id="UP000238937">
    <property type="component" value="Unassembled WGS sequence"/>
</dbReference>
<proteinExistence type="predicted"/>
<dbReference type="InterPro" id="IPR011041">
    <property type="entry name" value="Quinoprot_gluc/sorb_DH_b-prop"/>
</dbReference>
<evidence type="ECO:0000259" key="2">
    <source>
        <dbReference type="Pfam" id="PF07995"/>
    </source>
</evidence>
<evidence type="ECO:0000313" key="3">
    <source>
        <dbReference type="EMBL" id="PSB50405.1"/>
    </source>
</evidence>
<dbReference type="PANTHER" id="PTHR19328">
    <property type="entry name" value="HEDGEHOG-INTERACTING PROTEIN"/>
    <property type="match status" value="1"/>
</dbReference>
<dbReference type="PROSITE" id="PS51257">
    <property type="entry name" value="PROKAR_LIPOPROTEIN"/>
    <property type="match status" value="1"/>
</dbReference>
<dbReference type="AlphaFoldDB" id="A0A2T1FZH0"/>
<keyword evidence="4" id="KW-1185">Reference proteome</keyword>
<keyword evidence="1" id="KW-0732">Signal</keyword>
<dbReference type="PANTHER" id="PTHR19328:SF75">
    <property type="entry name" value="ALDOSE SUGAR DEHYDROGENASE YLII"/>
    <property type="match status" value="1"/>
</dbReference>
<evidence type="ECO:0000256" key="1">
    <source>
        <dbReference type="SAM" id="SignalP"/>
    </source>
</evidence>
<feature type="chain" id="PRO_5015587079" description="Glucose/Sorbosone dehydrogenase domain-containing protein" evidence="1">
    <location>
        <begin position="27"/>
        <end position="395"/>
    </location>
</feature>
<sequence length="395" mass="43333">MNILTKFSWRSLALKTIALAAISSLACSSNAQKSQISQNTQANYRLVPVVKGLENPWSVAWLPDRTMLVTERPGRVRIVRNGVLDPTPIGGVPAVFASGQGGLMDISIHPQFAKNRLVYLTYSHGTDTANRTRLARAVFDGKNLKNLQVIFEVNPVKPGSQHFGSRITWLPDNTLLLAIGDGGNPPLQIEGKLPRFQAQNRRSDLGKVLRLKDDGSIPPDNPFVKAANTDPAIWSYGHRNIQGMTFDPVTKRIWATEHGSSGGDELNLLQKGKNYGWPLATNSKEYGSGREISPNTSLPGLEDPKLVWTPAIAPSGLTAYNGKRFPQWQKNLFAGGLVEQAVRRIELDANGKVLNQEPIAIGARVRDVRQGPDELLYILTDESNGQLIRLEPAKS</sequence>
<dbReference type="RefSeq" id="WP_106310332.1">
    <property type="nucleotide sequence ID" value="NZ_PVWO01000400.1"/>
</dbReference>
<protein>
    <recommendedName>
        <fullName evidence="2">Glucose/Sorbosone dehydrogenase domain-containing protein</fullName>
    </recommendedName>
</protein>
<feature type="domain" description="Glucose/Sorbosone dehydrogenase" evidence="2">
    <location>
        <begin position="53"/>
        <end position="389"/>
    </location>
</feature>